<dbReference type="Pfam" id="PF07976">
    <property type="entry name" value="Phe_hydrox_dim"/>
    <property type="match status" value="1"/>
</dbReference>
<dbReference type="PRINTS" id="PR00420">
    <property type="entry name" value="RNGMNOXGNASE"/>
</dbReference>
<evidence type="ECO:0000259" key="6">
    <source>
        <dbReference type="Pfam" id="PF07976"/>
    </source>
</evidence>
<feature type="domain" description="FAD-binding" evidence="5">
    <location>
        <begin position="29"/>
        <end position="102"/>
    </location>
</feature>
<keyword evidence="4" id="KW-0560">Oxidoreductase</keyword>
<evidence type="ECO:0000256" key="1">
    <source>
        <dbReference type="ARBA" id="ARBA00007801"/>
    </source>
</evidence>
<keyword evidence="8" id="KW-1185">Reference proteome</keyword>
<dbReference type="Gene3D" id="3.40.30.20">
    <property type="match status" value="2"/>
</dbReference>
<dbReference type="SUPFAM" id="SSF51905">
    <property type="entry name" value="FAD/NAD(P)-binding domain"/>
    <property type="match status" value="1"/>
</dbReference>
<dbReference type="Pfam" id="PF01494">
    <property type="entry name" value="FAD_binding_3"/>
    <property type="match status" value="1"/>
</dbReference>
<reference evidence="7 8" key="1">
    <citation type="submission" date="2018-02" db="EMBL/GenBank/DDBJ databases">
        <title>The genomes of Aspergillus section Nigri reveals drivers in fungal speciation.</title>
        <authorList>
            <consortium name="DOE Joint Genome Institute"/>
            <person name="Vesth T.C."/>
            <person name="Nybo J."/>
            <person name="Theobald S."/>
            <person name="Brandl J."/>
            <person name="Frisvad J.C."/>
            <person name="Nielsen K.F."/>
            <person name="Lyhne E.K."/>
            <person name="Kogle M.E."/>
            <person name="Kuo A."/>
            <person name="Riley R."/>
            <person name="Clum A."/>
            <person name="Nolan M."/>
            <person name="Lipzen A."/>
            <person name="Salamov A."/>
            <person name="Henrissat B."/>
            <person name="Wiebenga A."/>
            <person name="De vries R.P."/>
            <person name="Grigoriev I.V."/>
            <person name="Mortensen U.H."/>
            <person name="Andersen M.R."/>
            <person name="Baker S.E."/>
        </authorList>
    </citation>
    <scope>NUCLEOTIDE SEQUENCE [LARGE SCALE GENOMIC DNA]</scope>
    <source>
        <strain evidence="7 8">CBS 101889</strain>
    </source>
</reference>
<dbReference type="EMBL" id="KZ824279">
    <property type="protein sequence ID" value="RAL13339.1"/>
    <property type="molecule type" value="Genomic_DNA"/>
</dbReference>
<dbReference type="AlphaFoldDB" id="A0A395I0Y3"/>
<comment type="similarity">
    <text evidence="1">Belongs to the PheA/TfdB FAD monooxygenase family.</text>
</comment>
<proteinExistence type="inferred from homology"/>
<protein>
    <submittedName>
        <fullName evidence="7">Thioredoxin-like protein</fullName>
    </submittedName>
</protein>
<feature type="domain" description="Phenol hydroxylase-like C-terminal dimerisation" evidence="6">
    <location>
        <begin position="195"/>
        <end position="320"/>
    </location>
</feature>
<dbReference type="OrthoDB" id="4301117at2759"/>
<dbReference type="Gene3D" id="3.50.50.60">
    <property type="entry name" value="FAD/NAD(P)-binding domain"/>
    <property type="match status" value="1"/>
</dbReference>
<dbReference type="InterPro" id="IPR038220">
    <property type="entry name" value="PHOX_C_sf"/>
</dbReference>
<evidence type="ECO:0000256" key="2">
    <source>
        <dbReference type="ARBA" id="ARBA00022630"/>
    </source>
</evidence>
<evidence type="ECO:0000313" key="8">
    <source>
        <dbReference type="Proteomes" id="UP000248961"/>
    </source>
</evidence>
<gene>
    <name evidence="7" type="ORF">BO97DRAFT_423548</name>
</gene>
<evidence type="ECO:0000256" key="3">
    <source>
        <dbReference type="ARBA" id="ARBA00022827"/>
    </source>
</evidence>
<evidence type="ECO:0000313" key="7">
    <source>
        <dbReference type="EMBL" id="RAL13339.1"/>
    </source>
</evidence>
<dbReference type="SUPFAM" id="SSF52833">
    <property type="entry name" value="Thioredoxin-like"/>
    <property type="match status" value="1"/>
</dbReference>
<dbReference type="InterPro" id="IPR036249">
    <property type="entry name" value="Thioredoxin-like_sf"/>
</dbReference>
<dbReference type="GO" id="GO:0071949">
    <property type="term" value="F:FAD binding"/>
    <property type="evidence" value="ECO:0007669"/>
    <property type="project" value="InterPro"/>
</dbReference>
<dbReference type="InterPro" id="IPR036188">
    <property type="entry name" value="FAD/NAD-bd_sf"/>
</dbReference>
<sequence>MDLGLFPFAALPLPQLSPKPAGIHEDDRYEVIVVGAGPAGLLLTFLLARYGLTAESVLYIDARATRVQNGHADGLQPRALEVLRSLGLAGKILDDGRHFLSSEANEIVGCYHEANPFSSGCGIEYSESIISRKPGLVVSSTSDQPTLAPGTRLPNVRVKRYADGAYCDLHDGGYSLLLNFWYIKLFPMLTKWSEMFSNGRFRILCLTSSDLLSPDGTSARALQRIGETILPQFASGLIEQFVIYPSEQCPPDWVALPPSVKRYSEMRLYDGLAVDDAYRLYGIDTEQGAVIVLRPDGYIGTIVSLADLIAMEDYLKGCLTFMREQ</sequence>
<dbReference type="InterPro" id="IPR050641">
    <property type="entry name" value="RIFMO-like"/>
</dbReference>
<evidence type="ECO:0000256" key="4">
    <source>
        <dbReference type="ARBA" id="ARBA00023002"/>
    </source>
</evidence>
<dbReference type="InterPro" id="IPR012941">
    <property type="entry name" value="Phe_hydrox_C_dim_dom"/>
</dbReference>
<dbReference type="PANTHER" id="PTHR43004:SF15">
    <property type="entry name" value="MONOOXYGENASE, PUTATIVE (AFU_ORTHOLOGUE AFUA_6G03030)-RELATED"/>
    <property type="match status" value="1"/>
</dbReference>
<organism evidence="7 8">
    <name type="scientific">Aspergillus homomorphus (strain CBS 101889)</name>
    <dbReference type="NCBI Taxonomy" id="1450537"/>
    <lineage>
        <taxon>Eukaryota</taxon>
        <taxon>Fungi</taxon>
        <taxon>Dikarya</taxon>
        <taxon>Ascomycota</taxon>
        <taxon>Pezizomycotina</taxon>
        <taxon>Eurotiomycetes</taxon>
        <taxon>Eurotiomycetidae</taxon>
        <taxon>Eurotiales</taxon>
        <taxon>Aspergillaceae</taxon>
        <taxon>Aspergillus</taxon>
        <taxon>Aspergillus subgen. Circumdati</taxon>
    </lineage>
</organism>
<dbReference type="GO" id="GO:0016709">
    <property type="term" value="F:oxidoreductase activity, acting on paired donors, with incorporation or reduction of molecular oxygen, NAD(P)H as one donor, and incorporation of one atom of oxygen"/>
    <property type="evidence" value="ECO:0007669"/>
    <property type="project" value="UniProtKB-ARBA"/>
</dbReference>
<name>A0A395I0Y3_ASPHC</name>
<dbReference type="InterPro" id="IPR002938">
    <property type="entry name" value="FAD-bd"/>
</dbReference>
<dbReference type="VEuPathDB" id="FungiDB:BO97DRAFT_423548"/>
<dbReference type="PANTHER" id="PTHR43004">
    <property type="entry name" value="TRK SYSTEM POTASSIUM UPTAKE PROTEIN"/>
    <property type="match status" value="1"/>
</dbReference>
<accession>A0A395I0Y3</accession>
<dbReference type="GeneID" id="37201179"/>
<keyword evidence="3" id="KW-0274">FAD</keyword>
<dbReference type="RefSeq" id="XP_025552493.1">
    <property type="nucleotide sequence ID" value="XM_025696890.1"/>
</dbReference>
<evidence type="ECO:0000259" key="5">
    <source>
        <dbReference type="Pfam" id="PF01494"/>
    </source>
</evidence>
<dbReference type="STRING" id="1450537.A0A395I0Y3"/>
<dbReference type="Proteomes" id="UP000248961">
    <property type="component" value="Unassembled WGS sequence"/>
</dbReference>
<keyword evidence="2" id="KW-0285">Flavoprotein</keyword>